<dbReference type="Pfam" id="PF04325">
    <property type="entry name" value="DUF465"/>
    <property type="match status" value="1"/>
</dbReference>
<protein>
    <recommendedName>
        <fullName evidence="3">DUF465 domain-containing protein</fullName>
    </recommendedName>
</protein>
<accession>A0ABQ2PB02</accession>
<dbReference type="RefSeq" id="WP_188704717.1">
    <property type="nucleotide sequence ID" value="NZ_BMLX01000003.1"/>
</dbReference>
<sequence length="73" mass="8721">MFPEYRDLITQLKQTNPHFTRLFNRHNELDHAIKQIETRVPGYNELEVETLKKEKLRIKDELHLLLKKAAAPV</sequence>
<dbReference type="Proteomes" id="UP000637267">
    <property type="component" value="Unassembled WGS sequence"/>
</dbReference>
<evidence type="ECO:0008006" key="3">
    <source>
        <dbReference type="Google" id="ProtNLM"/>
    </source>
</evidence>
<keyword evidence="2" id="KW-1185">Reference proteome</keyword>
<evidence type="ECO:0000313" key="1">
    <source>
        <dbReference type="EMBL" id="GGP22433.1"/>
    </source>
</evidence>
<dbReference type="Gene3D" id="6.10.280.50">
    <property type="match status" value="1"/>
</dbReference>
<comment type="caution">
    <text evidence="1">The sequence shown here is derived from an EMBL/GenBank/DDBJ whole genome shotgun (WGS) entry which is preliminary data.</text>
</comment>
<dbReference type="InterPro" id="IPR007420">
    <property type="entry name" value="DUF465"/>
</dbReference>
<dbReference type="EMBL" id="BMLX01000003">
    <property type="protein sequence ID" value="GGP22433.1"/>
    <property type="molecule type" value="Genomic_DNA"/>
</dbReference>
<proteinExistence type="predicted"/>
<reference evidence="2" key="1">
    <citation type="journal article" date="2019" name="Int. J. Syst. Evol. Microbiol.">
        <title>The Global Catalogue of Microorganisms (GCM) 10K type strain sequencing project: providing services to taxonomists for standard genome sequencing and annotation.</title>
        <authorList>
            <consortium name="The Broad Institute Genomics Platform"/>
            <consortium name="The Broad Institute Genome Sequencing Center for Infectious Disease"/>
            <person name="Wu L."/>
            <person name="Ma J."/>
        </authorList>
    </citation>
    <scope>NUCLEOTIDE SEQUENCE [LARGE SCALE GENOMIC DNA]</scope>
    <source>
        <strain evidence="2">CGMCC 1.8859</strain>
    </source>
</reference>
<evidence type="ECO:0000313" key="2">
    <source>
        <dbReference type="Proteomes" id="UP000637267"/>
    </source>
</evidence>
<organism evidence="1 2">
    <name type="scientific">Silvimonas iriomotensis</name>
    <dbReference type="NCBI Taxonomy" id="449662"/>
    <lineage>
        <taxon>Bacteria</taxon>
        <taxon>Pseudomonadati</taxon>
        <taxon>Pseudomonadota</taxon>
        <taxon>Betaproteobacteria</taxon>
        <taxon>Neisseriales</taxon>
        <taxon>Chitinibacteraceae</taxon>
        <taxon>Silvimonas</taxon>
    </lineage>
</organism>
<gene>
    <name evidence="1" type="ORF">GCM10010970_25210</name>
</gene>
<dbReference type="InterPro" id="IPR038444">
    <property type="entry name" value="DUF465_sf"/>
</dbReference>
<name>A0ABQ2PB02_9NEIS</name>